<feature type="transmembrane region" description="Helical" evidence="1">
    <location>
        <begin position="137"/>
        <end position="159"/>
    </location>
</feature>
<evidence type="ECO:0008006" key="4">
    <source>
        <dbReference type="Google" id="ProtNLM"/>
    </source>
</evidence>
<dbReference type="EMBL" id="BSFI01000023">
    <property type="protein sequence ID" value="GLK69823.1"/>
    <property type="molecule type" value="Genomic_DNA"/>
</dbReference>
<dbReference type="InterPro" id="IPR021836">
    <property type="entry name" value="DUF3429"/>
</dbReference>
<evidence type="ECO:0000313" key="3">
    <source>
        <dbReference type="Proteomes" id="UP001143372"/>
    </source>
</evidence>
<keyword evidence="1" id="KW-0472">Membrane</keyword>
<feature type="transmembrane region" description="Helical" evidence="1">
    <location>
        <begin position="93"/>
        <end position="116"/>
    </location>
</feature>
<reference evidence="2" key="2">
    <citation type="submission" date="2023-01" db="EMBL/GenBank/DDBJ databases">
        <authorList>
            <person name="Sun Q."/>
            <person name="Evtushenko L."/>
        </authorList>
    </citation>
    <scope>NUCLEOTIDE SEQUENCE</scope>
    <source>
        <strain evidence="2">VKM B-2347</strain>
    </source>
</reference>
<organism evidence="2 3">
    <name type="scientific">Hansschlegelia plantiphila</name>
    <dbReference type="NCBI Taxonomy" id="374655"/>
    <lineage>
        <taxon>Bacteria</taxon>
        <taxon>Pseudomonadati</taxon>
        <taxon>Pseudomonadota</taxon>
        <taxon>Alphaproteobacteria</taxon>
        <taxon>Hyphomicrobiales</taxon>
        <taxon>Methylopilaceae</taxon>
        <taxon>Hansschlegelia</taxon>
    </lineage>
</organism>
<feature type="transmembrane region" description="Helical" evidence="1">
    <location>
        <begin position="53"/>
        <end position="73"/>
    </location>
</feature>
<dbReference type="PANTHER" id="PTHR15887:SF1">
    <property type="entry name" value="TRANSMEMBRANE PROTEIN 69"/>
    <property type="match status" value="1"/>
</dbReference>
<dbReference type="Proteomes" id="UP001143372">
    <property type="component" value="Unassembled WGS sequence"/>
</dbReference>
<sequence length="160" mass="16111">MTLIASEPAGEDHDIPELPLALGLLGLAPFIVLSLCVALGASGVAGLSPAAALLGYAAVILSFLGGVHWGLALRHPAKDIRTGLYLAAMAPPLWAWAGLLAGGAAGLGMAAAGLAAHGVVDGAYATRFAAPRWYRRFRLLLATLAMISTTAAAVVVAYAA</sequence>
<gene>
    <name evidence="2" type="ORF">GCM10008179_34610</name>
</gene>
<protein>
    <recommendedName>
        <fullName evidence="4">DUF3429 domain-containing protein</fullName>
    </recommendedName>
</protein>
<dbReference type="PANTHER" id="PTHR15887">
    <property type="entry name" value="TRANSMEMBRANE PROTEIN 69"/>
    <property type="match status" value="1"/>
</dbReference>
<keyword evidence="3" id="KW-1185">Reference proteome</keyword>
<name>A0A9W6MX89_9HYPH</name>
<keyword evidence="1" id="KW-0812">Transmembrane</keyword>
<evidence type="ECO:0000313" key="2">
    <source>
        <dbReference type="EMBL" id="GLK69823.1"/>
    </source>
</evidence>
<keyword evidence="1" id="KW-1133">Transmembrane helix</keyword>
<dbReference type="AlphaFoldDB" id="A0A9W6MX89"/>
<accession>A0A9W6MX89</accession>
<feature type="transmembrane region" description="Helical" evidence="1">
    <location>
        <begin position="20"/>
        <end position="41"/>
    </location>
</feature>
<evidence type="ECO:0000256" key="1">
    <source>
        <dbReference type="SAM" id="Phobius"/>
    </source>
</evidence>
<reference evidence="2" key="1">
    <citation type="journal article" date="2014" name="Int. J. Syst. Evol. Microbiol.">
        <title>Complete genome sequence of Corynebacterium casei LMG S-19264T (=DSM 44701T), isolated from a smear-ripened cheese.</title>
        <authorList>
            <consortium name="US DOE Joint Genome Institute (JGI-PGF)"/>
            <person name="Walter F."/>
            <person name="Albersmeier A."/>
            <person name="Kalinowski J."/>
            <person name="Ruckert C."/>
        </authorList>
    </citation>
    <scope>NUCLEOTIDE SEQUENCE</scope>
    <source>
        <strain evidence="2">VKM B-2347</strain>
    </source>
</reference>
<dbReference type="Pfam" id="PF11911">
    <property type="entry name" value="DUF3429"/>
    <property type="match status" value="1"/>
</dbReference>
<proteinExistence type="predicted"/>
<comment type="caution">
    <text evidence="2">The sequence shown here is derived from an EMBL/GenBank/DDBJ whole genome shotgun (WGS) entry which is preliminary data.</text>
</comment>
<dbReference type="RefSeq" id="WP_271170036.1">
    <property type="nucleotide sequence ID" value="NZ_BSFI01000023.1"/>
</dbReference>